<dbReference type="SUPFAM" id="SSF51735">
    <property type="entry name" value="NAD(P)-binding Rossmann-fold domains"/>
    <property type="match status" value="1"/>
</dbReference>
<dbReference type="RefSeq" id="WP_227994318.1">
    <property type="nucleotide sequence ID" value="NZ_BAABIH010000017.1"/>
</dbReference>
<dbReference type="GO" id="GO:0005829">
    <property type="term" value="C:cytosol"/>
    <property type="evidence" value="ECO:0007669"/>
    <property type="project" value="TreeGrafter"/>
</dbReference>
<organism evidence="4 5">
    <name type="scientific">Luteimicrobium xylanilyticum</name>
    <dbReference type="NCBI Taxonomy" id="1133546"/>
    <lineage>
        <taxon>Bacteria</taxon>
        <taxon>Bacillati</taxon>
        <taxon>Actinomycetota</taxon>
        <taxon>Actinomycetes</taxon>
        <taxon>Micrococcales</taxon>
        <taxon>Luteimicrobium</taxon>
    </lineage>
</organism>
<dbReference type="InterPro" id="IPR050223">
    <property type="entry name" value="D-isomer_2-hydroxyacid_DH"/>
</dbReference>
<dbReference type="Pfam" id="PF02826">
    <property type="entry name" value="2-Hacid_dh_C"/>
    <property type="match status" value="1"/>
</dbReference>
<dbReference type="Gene3D" id="3.40.50.720">
    <property type="entry name" value="NAD(P)-binding Rossmann-like Domain"/>
    <property type="match status" value="2"/>
</dbReference>
<reference evidence="4 5" key="1">
    <citation type="submission" date="2019-10" db="EMBL/GenBank/DDBJ databases">
        <title>Genome sequence of Luteimicrobium xylanilyticum HY-24.</title>
        <authorList>
            <person name="Kim D.Y."/>
            <person name="Park H.-Y."/>
        </authorList>
    </citation>
    <scope>NUCLEOTIDE SEQUENCE [LARGE SCALE GENOMIC DNA]</scope>
    <source>
        <strain evidence="4 5">HY-24</strain>
    </source>
</reference>
<name>A0A5P9QBQ7_9MICO</name>
<dbReference type="PANTHER" id="PTHR10996:SF178">
    <property type="entry name" value="2-HYDROXYACID DEHYDROGENASE YGL185C-RELATED"/>
    <property type="match status" value="1"/>
</dbReference>
<gene>
    <name evidence="4" type="primary">gyaR</name>
    <name evidence="4" type="ORF">KDY119_02298</name>
</gene>
<protein>
    <submittedName>
        <fullName evidence="4">Glyoxylate reductase</fullName>
        <ecNumber evidence="4">1.1.1.26</ecNumber>
    </submittedName>
</protein>
<keyword evidence="2" id="KW-0520">NAD</keyword>
<evidence type="ECO:0000313" key="5">
    <source>
        <dbReference type="Proteomes" id="UP000326702"/>
    </source>
</evidence>
<dbReference type="GO" id="GO:0047964">
    <property type="term" value="F:glyoxylate reductase (NADH) activity"/>
    <property type="evidence" value="ECO:0007669"/>
    <property type="project" value="UniProtKB-EC"/>
</dbReference>
<dbReference type="PROSITE" id="PS00671">
    <property type="entry name" value="D_2_HYDROXYACID_DH_3"/>
    <property type="match status" value="1"/>
</dbReference>
<dbReference type="EMBL" id="CP045529">
    <property type="protein sequence ID" value="QFU98779.1"/>
    <property type="molecule type" value="Genomic_DNA"/>
</dbReference>
<dbReference type="InterPro" id="IPR036291">
    <property type="entry name" value="NAD(P)-bd_dom_sf"/>
</dbReference>
<dbReference type="AlphaFoldDB" id="A0A5P9QBQ7"/>
<dbReference type="Proteomes" id="UP000326702">
    <property type="component" value="Chromosome"/>
</dbReference>
<dbReference type="CDD" id="cd12167">
    <property type="entry name" value="2-Hacid_dh_8"/>
    <property type="match status" value="1"/>
</dbReference>
<dbReference type="PROSITE" id="PS00670">
    <property type="entry name" value="D_2_HYDROXYACID_DH_2"/>
    <property type="match status" value="1"/>
</dbReference>
<feature type="domain" description="D-isomer specific 2-hydroxyacid dehydrogenase NAD-binding" evidence="3">
    <location>
        <begin position="137"/>
        <end position="306"/>
    </location>
</feature>
<keyword evidence="5" id="KW-1185">Reference proteome</keyword>
<evidence type="ECO:0000313" key="4">
    <source>
        <dbReference type="EMBL" id="QFU98779.1"/>
    </source>
</evidence>
<sequence length="346" mass="36260">MTATISRGLGTAAGGLPRPVVGILLEEELAALVLSAEARRRLADFADVVALSPELVRRDPARSGVGEVDVLLTGWGSPRIGEAVLAAAPRLRAVVHAAGSVKWLVSDDALSRLTVSSAGSVNAVPVAQYTASVIQLATKRAFRLAARYRAGQHLDYSTNPDSGSVDRVIGIVGASRIGRLVIEALVPTGNRVVVADPYLPAAEARAMGVELVGLEELFDRSDVVSVHAPLLADTVHMIDASLLSRLRDGAVLVNTARGRLVDTDALVEECATGRIDAVLDVTDPEPLPSDHPLLALENVFVTPHIAGSSGTELRLLGDFAVDEIERLARGEELVGAVVATRLEVSA</sequence>
<dbReference type="SUPFAM" id="SSF52283">
    <property type="entry name" value="Formate/glycerate dehydrogenase catalytic domain-like"/>
    <property type="match status" value="1"/>
</dbReference>
<dbReference type="InterPro" id="IPR029753">
    <property type="entry name" value="D-isomer_DH_CS"/>
</dbReference>
<keyword evidence="1 4" id="KW-0560">Oxidoreductase</keyword>
<evidence type="ECO:0000259" key="3">
    <source>
        <dbReference type="Pfam" id="PF02826"/>
    </source>
</evidence>
<dbReference type="KEGG" id="lxl:KDY119_02298"/>
<proteinExistence type="predicted"/>
<accession>A0A5P9QBQ7</accession>
<dbReference type="GO" id="GO:0030267">
    <property type="term" value="F:glyoxylate reductase (NADPH) activity"/>
    <property type="evidence" value="ECO:0007669"/>
    <property type="project" value="TreeGrafter"/>
</dbReference>
<dbReference type="PANTHER" id="PTHR10996">
    <property type="entry name" value="2-HYDROXYACID DEHYDROGENASE-RELATED"/>
    <property type="match status" value="1"/>
</dbReference>
<dbReference type="GO" id="GO:0016618">
    <property type="term" value="F:hydroxypyruvate reductase [NAD(P)H] activity"/>
    <property type="evidence" value="ECO:0007669"/>
    <property type="project" value="TreeGrafter"/>
</dbReference>
<dbReference type="InterPro" id="IPR006140">
    <property type="entry name" value="D-isomer_DH_NAD-bd"/>
</dbReference>
<evidence type="ECO:0000256" key="2">
    <source>
        <dbReference type="ARBA" id="ARBA00023027"/>
    </source>
</evidence>
<dbReference type="EC" id="1.1.1.26" evidence="4"/>
<dbReference type="GO" id="GO:0051287">
    <property type="term" value="F:NAD binding"/>
    <property type="evidence" value="ECO:0007669"/>
    <property type="project" value="InterPro"/>
</dbReference>
<evidence type="ECO:0000256" key="1">
    <source>
        <dbReference type="ARBA" id="ARBA00023002"/>
    </source>
</evidence>